<dbReference type="Gene3D" id="1.50.10.150">
    <property type="entry name" value="Voltage-dependent anion channel"/>
    <property type="match status" value="1"/>
</dbReference>
<evidence type="ECO:0000256" key="7">
    <source>
        <dbReference type="ARBA" id="ARBA00022989"/>
    </source>
</evidence>
<comment type="subcellular location">
    <subcellularLocation>
        <location evidence="2">Cell membrane</location>
    </subcellularLocation>
    <subcellularLocation>
        <location evidence="1">Endomembrane system</location>
        <topology evidence="1">Multi-pass membrane protein</topology>
    </subcellularLocation>
</comment>
<sequence length="760" mass="84936">MDSAVAVERTSRSRSRSSLCIDARTTHIIQGFDEEEEQVPSATQTEKSSFVWISLIEDDDHPTTSSSPPLTSVEKPTVSCLWRDPYLLALDAAVGRRSFSEAQILPPRKPVKTERRNTDRSKLQHGFPKPPSSHRYPMRSALKPPAPRVVALTSPTGEVDMPELDACQEEQEEPAAAGANATEEAQFSSKFVPAAEVFGAVQKLHPELLGSQSTLPCKPVAHAEPSPKRGALSFAHGRRFTPESASWIHRFFKSFQRREEQLSPNMPRTASAPAGATYDLFRTRSRKVSRSLVERQFPNTMCSKRRADSVIDEEKDCGCEEDSSGTVIDCRLPPCVSAGRYFDALQGPELEIPKDSEKLLLPPDERWPFLLRFPVSCFGITLGLGSQSMLWKNLATSPDLGFLHIPSSINLCLWCLSVFSFMVIFFVYILKSIHFFEAVRREFQHPVRVNFFFTPWIAGMFLALGVPPRFAKSIHPAVWCVLMAPVVSLELKIYVQWFSGGDRRLSKVANPSTHLSVVGNFVGSILASTVGWKEPAIFFWAVGLAHYLVLFVTLYQRLPTNETLPKDLHPVFFLFVAAPSAASVAWMSIVGNFDYVSRLVFFVALFLCSSLFVRINFFKGFKFSIAWWAYTFPMTVASIAAILYCHEANGWITKGLAVGLTFLSSATVFAVFFLTLLHAFMWRSLFPNDLAIAITAERPKFKRKGSPTRDNDGCVLYSDHHSQPLFKTVIDAYHQFTSAKEEQNTNNCSASGLPDQPLEA</sequence>
<feature type="transmembrane region" description="Helical" evidence="11">
    <location>
        <begin position="595"/>
        <end position="613"/>
    </location>
</feature>
<feature type="transmembrane region" description="Helical" evidence="11">
    <location>
        <begin position="451"/>
        <end position="470"/>
    </location>
</feature>
<reference evidence="12 13" key="1">
    <citation type="submission" date="2024-02" db="EMBL/GenBank/DDBJ databases">
        <authorList>
            <consortium name="ELIXIR-Norway"/>
            <consortium name="Elixir Norway"/>
        </authorList>
    </citation>
    <scope>NUCLEOTIDE SEQUENCE [LARGE SCALE GENOMIC DNA]</scope>
</reference>
<evidence type="ECO:0000256" key="5">
    <source>
        <dbReference type="ARBA" id="ARBA00022475"/>
    </source>
</evidence>
<evidence type="ECO:0000256" key="3">
    <source>
        <dbReference type="ARBA" id="ARBA00007808"/>
    </source>
</evidence>
<evidence type="ECO:0000256" key="11">
    <source>
        <dbReference type="SAM" id="Phobius"/>
    </source>
</evidence>
<dbReference type="InterPro" id="IPR004695">
    <property type="entry name" value="SLAC1/Mae1/Ssu1/TehA"/>
</dbReference>
<dbReference type="Pfam" id="PF03595">
    <property type="entry name" value="SLAC1"/>
    <property type="match status" value="1"/>
</dbReference>
<keyword evidence="8" id="KW-0406">Ion transport</keyword>
<keyword evidence="7 11" id="KW-1133">Transmembrane helix</keyword>
<evidence type="ECO:0000256" key="6">
    <source>
        <dbReference type="ARBA" id="ARBA00022692"/>
    </source>
</evidence>
<dbReference type="InterPro" id="IPR038665">
    <property type="entry name" value="Voltage-dep_anion_channel_sf"/>
</dbReference>
<evidence type="ECO:0000256" key="1">
    <source>
        <dbReference type="ARBA" id="ARBA00004127"/>
    </source>
</evidence>
<feature type="transmembrane region" description="Helical" evidence="11">
    <location>
        <begin position="538"/>
        <end position="556"/>
    </location>
</feature>
<dbReference type="CDD" id="cd09323">
    <property type="entry name" value="TDT_SLAC1_like"/>
    <property type="match status" value="1"/>
</dbReference>
<dbReference type="Proteomes" id="UP001497512">
    <property type="component" value="Chromosome 1"/>
</dbReference>
<dbReference type="InterPro" id="IPR030183">
    <property type="entry name" value="SLAC/SLAH"/>
</dbReference>
<keyword evidence="5" id="KW-1003">Cell membrane</keyword>
<keyword evidence="9 11" id="KW-0472">Membrane</keyword>
<evidence type="ECO:0000256" key="8">
    <source>
        <dbReference type="ARBA" id="ARBA00023065"/>
    </source>
</evidence>
<feature type="transmembrane region" description="Helical" evidence="11">
    <location>
        <begin position="568"/>
        <end position="589"/>
    </location>
</feature>
<feature type="transmembrane region" description="Helical" evidence="11">
    <location>
        <begin position="625"/>
        <end position="644"/>
    </location>
</feature>
<evidence type="ECO:0000256" key="2">
    <source>
        <dbReference type="ARBA" id="ARBA00004236"/>
    </source>
</evidence>
<evidence type="ECO:0000256" key="4">
    <source>
        <dbReference type="ARBA" id="ARBA00022448"/>
    </source>
</evidence>
<accession>A0ABP0T9U9</accession>
<dbReference type="EMBL" id="OZ019893">
    <property type="protein sequence ID" value="CAK9190550.1"/>
    <property type="molecule type" value="Genomic_DNA"/>
</dbReference>
<gene>
    <name evidence="12" type="ORF">CSSPTR1EN2_LOCUS946</name>
</gene>
<proteinExistence type="inferred from homology"/>
<feature type="region of interest" description="Disordered" evidence="10">
    <location>
        <begin position="108"/>
        <end position="138"/>
    </location>
</feature>
<feature type="compositionally biased region" description="Basic and acidic residues" evidence="10">
    <location>
        <begin position="111"/>
        <end position="122"/>
    </location>
</feature>
<keyword evidence="4" id="KW-0813">Transport</keyword>
<comment type="similarity">
    <text evidence="3">Belongs to the SLAC1 S-type anion channel family.</text>
</comment>
<keyword evidence="13" id="KW-1185">Reference proteome</keyword>
<feature type="transmembrane region" description="Helical" evidence="11">
    <location>
        <begin position="411"/>
        <end position="430"/>
    </location>
</feature>
<evidence type="ECO:0000256" key="10">
    <source>
        <dbReference type="SAM" id="MobiDB-lite"/>
    </source>
</evidence>
<protein>
    <submittedName>
        <fullName evidence="12">Uncharacterized protein</fullName>
    </submittedName>
</protein>
<evidence type="ECO:0000313" key="12">
    <source>
        <dbReference type="EMBL" id="CAK9190550.1"/>
    </source>
</evidence>
<keyword evidence="6 11" id="KW-0812">Transmembrane</keyword>
<dbReference type="PANTHER" id="PTHR31269:SF2">
    <property type="entry name" value="S-TYPE ANION CHANNEL SLAH3"/>
    <property type="match status" value="1"/>
</dbReference>
<evidence type="ECO:0000256" key="9">
    <source>
        <dbReference type="ARBA" id="ARBA00023136"/>
    </source>
</evidence>
<feature type="transmembrane region" description="Helical" evidence="11">
    <location>
        <begin position="656"/>
        <end position="677"/>
    </location>
</feature>
<evidence type="ECO:0000313" key="13">
    <source>
        <dbReference type="Proteomes" id="UP001497512"/>
    </source>
</evidence>
<dbReference type="PANTHER" id="PTHR31269">
    <property type="entry name" value="S-TYPE ANION CHANNEL SLAH3"/>
    <property type="match status" value="1"/>
</dbReference>
<organism evidence="12 13">
    <name type="scientific">Sphagnum troendelagicum</name>
    <dbReference type="NCBI Taxonomy" id="128251"/>
    <lineage>
        <taxon>Eukaryota</taxon>
        <taxon>Viridiplantae</taxon>
        <taxon>Streptophyta</taxon>
        <taxon>Embryophyta</taxon>
        <taxon>Bryophyta</taxon>
        <taxon>Sphagnophytina</taxon>
        <taxon>Sphagnopsida</taxon>
        <taxon>Sphagnales</taxon>
        <taxon>Sphagnaceae</taxon>
        <taxon>Sphagnum</taxon>
    </lineage>
</organism>
<name>A0ABP0T9U9_9BRYO</name>